<dbReference type="Pfam" id="PF24467">
    <property type="entry name" value="ARM_FBXO47"/>
    <property type="match status" value="1"/>
</dbReference>
<evidence type="ECO:0000259" key="2">
    <source>
        <dbReference type="Pfam" id="PF24467"/>
    </source>
</evidence>
<feature type="non-terminal residue" evidence="4">
    <location>
        <position position="1"/>
    </location>
</feature>
<protein>
    <submittedName>
        <fullName evidence="4">F-box only protein 47-like</fullName>
    </submittedName>
</protein>
<feature type="domain" description="FBXO47 ARM repeats region" evidence="2">
    <location>
        <begin position="177"/>
        <end position="352"/>
    </location>
</feature>
<proteinExistence type="predicted"/>
<keyword evidence="1" id="KW-0472">Membrane</keyword>
<dbReference type="InterPro" id="IPR056622">
    <property type="entry name" value="ARM_FBXO47"/>
</dbReference>
<feature type="transmembrane region" description="Helical" evidence="1">
    <location>
        <begin position="343"/>
        <end position="364"/>
    </location>
</feature>
<organism evidence="3 4">
    <name type="scientific">Limulus polyphemus</name>
    <name type="common">Atlantic horseshoe crab</name>
    <dbReference type="NCBI Taxonomy" id="6850"/>
    <lineage>
        <taxon>Eukaryota</taxon>
        <taxon>Metazoa</taxon>
        <taxon>Ecdysozoa</taxon>
        <taxon>Arthropoda</taxon>
        <taxon>Chelicerata</taxon>
        <taxon>Merostomata</taxon>
        <taxon>Xiphosura</taxon>
        <taxon>Limulidae</taxon>
        <taxon>Limulus</taxon>
    </lineage>
</organism>
<evidence type="ECO:0000313" key="4">
    <source>
        <dbReference type="RefSeq" id="XP_022258368.1"/>
    </source>
</evidence>
<dbReference type="PANTHER" id="PTHR34098:SF1">
    <property type="entry name" value="F-BOX ONLY PROTEIN 47"/>
    <property type="match status" value="1"/>
</dbReference>
<dbReference type="PANTHER" id="PTHR34098">
    <property type="entry name" value="F-BOX ONLY PROTEIN 47"/>
    <property type="match status" value="1"/>
</dbReference>
<keyword evidence="1" id="KW-0812">Transmembrane</keyword>
<dbReference type="RefSeq" id="XP_022258368.1">
    <property type="nucleotide sequence ID" value="XM_022402660.1"/>
</dbReference>
<reference evidence="4" key="1">
    <citation type="submission" date="2025-08" db="UniProtKB">
        <authorList>
            <consortium name="RefSeq"/>
        </authorList>
    </citation>
    <scope>IDENTIFICATION</scope>
    <source>
        <tissue evidence="4">Muscle</tissue>
    </source>
</reference>
<name>A0ABM1TR62_LIMPO</name>
<dbReference type="InterPro" id="IPR038946">
    <property type="entry name" value="FBXO47"/>
</dbReference>
<gene>
    <name evidence="4" type="primary">LOC106474351</name>
</gene>
<evidence type="ECO:0000313" key="3">
    <source>
        <dbReference type="Proteomes" id="UP000694941"/>
    </source>
</evidence>
<dbReference type="Proteomes" id="UP000694941">
    <property type="component" value="Unplaced"/>
</dbReference>
<evidence type="ECO:0000256" key="1">
    <source>
        <dbReference type="SAM" id="Phobius"/>
    </source>
</evidence>
<sequence length="367" mass="42341">IITLGIIGKVFISGFTVEDLSLLTICSKSIRNVVQNYLDDLHGVRRLMQSRCLNIFDPTSSIVQENRHFETIVLIRNVQSIMIEDDITFLVASTYKRYVKCVKIKDGLLMKRSTCLYPTKERLRIVIEFIQSLEQLAVNSKFQGSWLRCCGRLIHTVIAGWDESECHVVYSFLQSFRQMTKHVQSVLRASPGSVPVEEQFIRQYYRSIYLDFSLTPRDKAFWLTRILKPWPLVHQAKLLCLLYGPARNDKLQWWELSDYLPANQNEAKVNLLELAQAIKLLQRYSKDWSDDDIISILEELAEIPEEWLFENVATLYLLCGEPVTVMMMGNKLLNGKITELTNLVAHLALVCCCFTGYFLILVSVSPE</sequence>
<keyword evidence="1" id="KW-1133">Transmembrane helix</keyword>
<keyword evidence="3" id="KW-1185">Reference proteome</keyword>
<dbReference type="GeneID" id="106474351"/>
<accession>A0ABM1TR62</accession>